<evidence type="ECO:0000313" key="2">
    <source>
        <dbReference type="EMBL" id="BDI04383.1"/>
    </source>
</evidence>
<evidence type="ECO:0000259" key="1">
    <source>
        <dbReference type="SMART" id="SM00382"/>
    </source>
</evidence>
<keyword evidence="3" id="KW-1185">Reference proteome</keyword>
<dbReference type="Proteomes" id="UP001057498">
    <property type="component" value="Chromosome"/>
</dbReference>
<sequence>MMGEQRSLCRPRVEAPGSAPSIRVGDIPRLLRRVGTGKLCCNGSSHPLDVPRRFRMSRPITDLVCAQPAIPIAQMRRVYRTDEVEKRLTKLPAKEHEHLRATYERMLEKGPERFQVKPCGLPVMDHLYDTLPNFHPVLDDVKRQLALCEDSRDALEITPILLLGPPGVGKTHFAREMAQLLGTGMGFVSMSSLTAGWVPSGASSQWKGARPGKVFETLVEGQYANPVIVVDEIDKAGGEHAYDPLGALYSLLEHDTAHSFTDEFAEVPIDASQVIWVATANDERAIPEPILNRMNVYEVRLPDRDAARLIALRLYQGIRAAHDWGRRFEEAPGDDVLACLAELAPREMRRAWMTAFGNAKLARRTAIEVADLPEAGGRRTPMGFVH</sequence>
<organism evidence="2 3">
    <name type="scientific">Sphaerotilus microaerophilus</name>
    <dbReference type="NCBI Taxonomy" id="2914710"/>
    <lineage>
        <taxon>Bacteria</taxon>
        <taxon>Pseudomonadati</taxon>
        <taxon>Pseudomonadota</taxon>
        <taxon>Betaproteobacteria</taxon>
        <taxon>Burkholderiales</taxon>
        <taxon>Sphaerotilaceae</taxon>
        <taxon>Sphaerotilus</taxon>
    </lineage>
</organism>
<dbReference type="InterPro" id="IPR027417">
    <property type="entry name" value="P-loop_NTPase"/>
</dbReference>
<proteinExistence type="predicted"/>
<gene>
    <name evidence="2" type="ORF">CATMQ487_13530</name>
</gene>
<dbReference type="SMART" id="SM00382">
    <property type="entry name" value="AAA"/>
    <property type="match status" value="1"/>
</dbReference>
<protein>
    <submittedName>
        <fullName evidence="2">ATPase AAA</fullName>
    </submittedName>
</protein>
<name>A0ABM7YIU1_9BURK</name>
<dbReference type="PANTHER" id="PTHR43718:SF2">
    <property type="entry name" value="LON PROTEASE HOMOLOG, MITOCHONDRIAL"/>
    <property type="match status" value="1"/>
</dbReference>
<dbReference type="Pfam" id="PF00004">
    <property type="entry name" value="AAA"/>
    <property type="match status" value="1"/>
</dbReference>
<dbReference type="Gene3D" id="3.40.50.300">
    <property type="entry name" value="P-loop containing nucleotide triphosphate hydrolases"/>
    <property type="match status" value="1"/>
</dbReference>
<dbReference type="PANTHER" id="PTHR43718">
    <property type="entry name" value="LON PROTEASE"/>
    <property type="match status" value="1"/>
</dbReference>
<accession>A0ABM7YIU1</accession>
<dbReference type="InterPro" id="IPR003593">
    <property type="entry name" value="AAA+_ATPase"/>
</dbReference>
<dbReference type="InterPro" id="IPR027065">
    <property type="entry name" value="Lon_Prtase"/>
</dbReference>
<dbReference type="EMBL" id="AP025730">
    <property type="protein sequence ID" value="BDI04383.1"/>
    <property type="molecule type" value="Genomic_DNA"/>
</dbReference>
<dbReference type="InterPro" id="IPR003959">
    <property type="entry name" value="ATPase_AAA_core"/>
</dbReference>
<evidence type="ECO:0000313" key="3">
    <source>
        <dbReference type="Proteomes" id="UP001057498"/>
    </source>
</evidence>
<feature type="domain" description="AAA+ ATPase" evidence="1">
    <location>
        <begin position="156"/>
        <end position="303"/>
    </location>
</feature>
<reference evidence="2" key="1">
    <citation type="submission" date="2022-04" db="EMBL/GenBank/DDBJ databases">
        <title>Whole genome sequence of Sphaerotilus sp. FB-5.</title>
        <authorList>
            <person name="Takeda M."/>
            <person name="Narihara S."/>
            <person name="Akimoto M."/>
            <person name="Akimoto R."/>
            <person name="Nishiyashiki S."/>
            <person name="Murakami T."/>
        </authorList>
    </citation>
    <scope>NUCLEOTIDE SEQUENCE</scope>
    <source>
        <strain evidence="2">FB-5</strain>
    </source>
</reference>
<dbReference type="SUPFAM" id="SSF52540">
    <property type="entry name" value="P-loop containing nucleoside triphosphate hydrolases"/>
    <property type="match status" value="1"/>
</dbReference>